<dbReference type="EMBL" id="JAKGTH010000011">
    <property type="protein sequence ID" value="MCF4102677.1"/>
    <property type="molecule type" value="Genomic_DNA"/>
</dbReference>
<dbReference type="RefSeq" id="WP_236134820.1">
    <property type="nucleotide sequence ID" value="NZ_JAKGTH010000011.1"/>
</dbReference>
<dbReference type="InterPro" id="IPR050194">
    <property type="entry name" value="Glycosyltransferase_grp1"/>
</dbReference>
<gene>
    <name evidence="2" type="ORF">L1I30_13450</name>
</gene>
<evidence type="ECO:0000313" key="3">
    <source>
        <dbReference type="Proteomes" id="UP001179363"/>
    </source>
</evidence>
<keyword evidence="3" id="KW-1185">Reference proteome</keyword>
<evidence type="ECO:0000259" key="1">
    <source>
        <dbReference type="Pfam" id="PF00534"/>
    </source>
</evidence>
<comment type="caution">
    <text evidence="2">The sequence shown here is derived from an EMBL/GenBank/DDBJ whole genome shotgun (WGS) entry which is preliminary data.</text>
</comment>
<evidence type="ECO:0000313" key="2">
    <source>
        <dbReference type="EMBL" id="MCF4102677.1"/>
    </source>
</evidence>
<proteinExistence type="predicted"/>
<protein>
    <submittedName>
        <fullName evidence="2">Glycosyltransferase family 4 protein</fullName>
    </submittedName>
</protein>
<dbReference type="Gene3D" id="3.40.50.2000">
    <property type="entry name" value="Glycogen Phosphorylase B"/>
    <property type="match status" value="2"/>
</dbReference>
<dbReference type="Pfam" id="PF00534">
    <property type="entry name" value="Glycos_transf_1"/>
    <property type="match status" value="1"/>
</dbReference>
<dbReference type="PANTHER" id="PTHR45947:SF3">
    <property type="entry name" value="SULFOQUINOVOSYL TRANSFERASE SQD2"/>
    <property type="match status" value="1"/>
</dbReference>
<reference evidence="2" key="1">
    <citation type="submission" date="2022-01" db="EMBL/GenBank/DDBJ databases">
        <title>Gillisia lutea sp. nov., isolated from marine plastic residues from the Malvarosa beach (Valencia, Spain).</title>
        <authorList>
            <person name="Vidal-Verdu A."/>
            <person name="Molina-Menor E."/>
            <person name="Satari L."/>
            <person name="Pascual J."/>
            <person name="Pereto J."/>
            <person name="Porcar M."/>
        </authorList>
    </citation>
    <scope>NUCLEOTIDE SEQUENCE</scope>
    <source>
        <strain evidence="2">M10.2A</strain>
    </source>
</reference>
<dbReference type="Proteomes" id="UP001179363">
    <property type="component" value="Unassembled WGS sequence"/>
</dbReference>
<name>A0ABS9EIK1_9FLAO</name>
<accession>A0ABS9EIK1</accession>
<sequence>MKILYYSTSFYANHGGSIQSIEFYSQLDKMNAVTKKFIHPKHPSSKKYKTDRKYSFRDILRRIPLLQVLFFYRRNKFNYNSLVNRIKDVDPDVVIIQIDSNFLQVKRLKKQFPELKIVNQINGSPFDEPFKNIAFKNYFLKEQIKSYQTADVNIFISDFSRGRIMKGAINTKRDIVVHNGTDPSKFYPIKNKTELREKWNYPHDAFILGYIGTLDFHKQLEILIDAFNEICSNYPTLFLVIIGDGPAMSKISYHINELGISNRVSLRGWVNHEYVNSHLNCFDIAVHHFANTYMNPLKIFEYLSAGLPVIAPDIPSIRETFQDRKDLLITGESKEELKVALLELINNNGFRELLSENQHLIHALEGNYTWERYTQKVIDAIKNTE</sequence>
<dbReference type="SUPFAM" id="SSF53756">
    <property type="entry name" value="UDP-Glycosyltransferase/glycogen phosphorylase"/>
    <property type="match status" value="1"/>
</dbReference>
<dbReference type="CDD" id="cd03801">
    <property type="entry name" value="GT4_PimA-like"/>
    <property type="match status" value="1"/>
</dbReference>
<dbReference type="InterPro" id="IPR001296">
    <property type="entry name" value="Glyco_trans_1"/>
</dbReference>
<organism evidence="2 3">
    <name type="scientific">Gillisia lutea</name>
    <dbReference type="NCBI Taxonomy" id="2909668"/>
    <lineage>
        <taxon>Bacteria</taxon>
        <taxon>Pseudomonadati</taxon>
        <taxon>Bacteroidota</taxon>
        <taxon>Flavobacteriia</taxon>
        <taxon>Flavobacteriales</taxon>
        <taxon>Flavobacteriaceae</taxon>
        <taxon>Gillisia</taxon>
    </lineage>
</organism>
<feature type="domain" description="Glycosyl transferase family 1" evidence="1">
    <location>
        <begin position="192"/>
        <end position="357"/>
    </location>
</feature>
<dbReference type="PANTHER" id="PTHR45947">
    <property type="entry name" value="SULFOQUINOVOSYL TRANSFERASE SQD2"/>
    <property type="match status" value="1"/>
</dbReference>